<reference evidence="3" key="1">
    <citation type="submission" date="2019-04" db="EMBL/GenBank/DDBJ databases">
        <title>Nocardioides xinjiangensis sp. nov.</title>
        <authorList>
            <person name="Liu S."/>
        </authorList>
    </citation>
    <scope>NUCLEOTIDE SEQUENCE [LARGE SCALE GENOMIC DNA]</scope>
    <source>
        <strain evidence="3">18</strain>
    </source>
</reference>
<accession>A0A4S8QE63</accession>
<organism evidence="2 3">
    <name type="scientific">Glycomyces buryatensis</name>
    <dbReference type="NCBI Taxonomy" id="2570927"/>
    <lineage>
        <taxon>Bacteria</taxon>
        <taxon>Bacillati</taxon>
        <taxon>Actinomycetota</taxon>
        <taxon>Actinomycetes</taxon>
        <taxon>Glycomycetales</taxon>
        <taxon>Glycomycetaceae</taxon>
        <taxon>Glycomyces</taxon>
    </lineage>
</organism>
<evidence type="ECO:0000313" key="3">
    <source>
        <dbReference type="Proteomes" id="UP000308760"/>
    </source>
</evidence>
<reference evidence="2 3" key="2">
    <citation type="submission" date="2019-05" db="EMBL/GenBank/DDBJ databases">
        <title>Glycomyces buryatensis sp. nov.</title>
        <authorList>
            <person name="Nikitina E."/>
        </authorList>
    </citation>
    <scope>NUCLEOTIDE SEQUENCE [LARGE SCALE GENOMIC DNA]</scope>
    <source>
        <strain evidence="2 3">18</strain>
    </source>
</reference>
<gene>
    <name evidence="2" type="ORF">FAB82_11985</name>
</gene>
<evidence type="ECO:0000313" key="2">
    <source>
        <dbReference type="EMBL" id="THV41382.1"/>
    </source>
</evidence>
<dbReference type="Proteomes" id="UP000308760">
    <property type="component" value="Unassembled WGS sequence"/>
</dbReference>
<dbReference type="AlphaFoldDB" id="A0A4S8QE63"/>
<dbReference type="EMBL" id="STGY01000045">
    <property type="protein sequence ID" value="THV41382.1"/>
    <property type="molecule type" value="Genomic_DNA"/>
</dbReference>
<protein>
    <submittedName>
        <fullName evidence="2">Uncharacterized protein</fullName>
    </submittedName>
</protein>
<dbReference type="OrthoDB" id="5178807at2"/>
<keyword evidence="3" id="KW-1185">Reference proteome</keyword>
<feature type="region of interest" description="Disordered" evidence="1">
    <location>
        <begin position="1"/>
        <end position="46"/>
    </location>
</feature>
<proteinExistence type="predicted"/>
<feature type="compositionally biased region" description="Basic and acidic residues" evidence="1">
    <location>
        <begin position="1"/>
        <end position="16"/>
    </location>
</feature>
<name>A0A4S8QE63_9ACTN</name>
<comment type="caution">
    <text evidence="2">The sequence shown here is derived from an EMBL/GenBank/DDBJ whole genome shotgun (WGS) entry which is preliminary data.</text>
</comment>
<dbReference type="RefSeq" id="WP_136534780.1">
    <property type="nucleotide sequence ID" value="NZ_STGY01000045.1"/>
</dbReference>
<evidence type="ECO:0000256" key="1">
    <source>
        <dbReference type="SAM" id="MobiDB-lite"/>
    </source>
</evidence>
<sequence>MTDHYSTIRDFGRQAHVEPAVPVQKRAKPEHLGDWTTASGGSLSLTGRRGSEFATIWHNRTDGPVKIGRARHAGGVLRSVEWDDAHQDQTEFWKTQQRHQIAALIAAWHAEARP</sequence>